<dbReference type="Pfam" id="PF05458">
    <property type="entry name" value="Siva"/>
    <property type="match status" value="1"/>
</dbReference>
<dbReference type="GeneID" id="108628970"/>
<proteinExistence type="predicted"/>
<dbReference type="PANTHER" id="PTHR14365:SF1">
    <property type="entry name" value="APOPTOSIS REGULATORY PROTEIN SIVA"/>
    <property type="match status" value="1"/>
</dbReference>
<dbReference type="GO" id="GO:0097191">
    <property type="term" value="P:extrinsic apoptotic signaling pathway"/>
    <property type="evidence" value="ECO:0007669"/>
    <property type="project" value="TreeGrafter"/>
</dbReference>
<dbReference type="KEGG" id="ccal:108628970"/>
<dbReference type="GO" id="GO:0005175">
    <property type="term" value="F:CD27 receptor binding"/>
    <property type="evidence" value="ECO:0007669"/>
    <property type="project" value="TreeGrafter"/>
</dbReference>
<protein>
    <submittedName>
        <fullName evidence="2">Apoptosis regulatory protein Siva-like</fullName>
    </submittedName>
</protein>
<dbReference type="Proteomes" id="UP000694925">
    <property type="component" value="Unplaced"/>
</dbReference>
<accession>A0AAJ7J7H6</accession>
<reference evidence="2" key="1">
    <citation type="submission" date="2025-08" db="UniProtKB">
        <authorList>
            <consortium name="RefSeq"/>
        </authorList>
    </citation>
    <scope>IDENTIFICATION</scope>
    <source>
        <tissue evidence="2">Whole body</tissue>
    </source>
</reference>
<organism evidence="1 2">
    <name type="scientific">Ceratina calcarata</name>
    <dbReference type="NCBI Taxonomy" id="156304"/>
    <lineage>
        <taxon>Eukaryota</taxon>
        <taxon>Metazoa</taxon>
        <taxon>Ecdysozoa</taxon>
        <taxon>Arthropoda</taxon>
        <taxon>Hexapoda</taxon>
        <taxon>Insecta</taxon>
        <taxon>Pterygota</taxon>
        <taxon>Neoptera</taxon>
        <taxon>Endopterygota</taxon>
        <taxon>Hymenoptera</taxon>
        <taxon>Apocrita</taxon>
        <taxon>Aculeata</taxon>
        <taxon>Apoidea</taxon>
        <taxon>Anthophila</taxon>
        <taxon>Apidae</taxon>
        <taxon>Ceratina</taxon>
        <taxon>Zadontomerus</taxon>
    </lineage>
</organism>
<dbReference type="PANTHER" id="PTHR14365">
    <property type="entry name" value="APOPTOSIS REGULATORY PROTEIN SIVA"/>
    <property type="match status" value="1"/>
</dbReference>
<keyword evidence="1" id="KW-1185">Reference proteome</keyword>
<sequence>MVVSLCQIYSDVSNSLKVKTVHVYFASDEFRSNRKRMPKRPYPFEDNLLPQLKLHVGEKQVNNGVSREELMKDIYGRTMDLLKEGVKTLSQRLNSSMELNAVDVPASERTSASSCKPKTERNSKQMTLTKNLGLLSGDKAIKDLPQRYDLCGCSRVIDQCMLNKCSYCDQVLCNSCLSECATCSDLFCQNCSLPVYEQEEKHKCLNCYK</sequence>
<name>A0AAJ7J7H6_9HYME</name>
<dbReference type="RefSeq" id="XP_017886726.1">
    <property type="nucleotide sequence ID" value="XM_018031237.2"/>
</dbReference>
<dbReference type="InterPro" id="IPR022773">
    <property type="entry name" value="Siva"/>
</dbReference>
<evidence type="ECO:0000313" key="2">
    <source>
        <dbReference type="RefSeq" id="XP_017886726.1"/>
    </source>
</evidence>
<dbReference type="AlphaFoldDB" id="A0AAJ7J7H6"/>
<evidence type="ECO:0000313" key="1">
    <source>
        <dbReference type="Proteomes" id="UP000694925"/>
    </source>
</evidence>
<gene>
    <name evidence="2" type="primary">LOC108628970</name>
</gene>